<reference evidence="1" key="1">
    <citation type="submission" date="2023-10" db="EMBL/GenBank/DDBJ databases">
        <title>Genome assemblies of two species of porcelain crab, Petrolisthes cinctipes and Petrolisthes manimaculis (Anomura: Porcellanidae).</title>
        <authorList>
            <person name="Angst P."/>
        </authorList>
    </citation>
    <scope>NUCLEOTIDE SEQUENCE</scope>
    <source>
        <strain evidence="1">PB745_01</strain>
        <tissue evidence="1">Gill</tissue>
    </source>
</reference>
<protein>
    <submittedName>
        <fullName evidence="1">Uncharacterized protein</fullName>
    </submittedName>
</protein>
<dbReference type="AlphaFoldDB" id="A0AAE1FXR0"/>
<sequence>MKSRKRRGRMSDSREERGPVLCRERREGGCKIQKYLCYNYSTQLITYIRLYEVPMNVKKREAPAFHHHHHYSHTQNLTT</sequence>
<dbReference type="EMBL" id="JAWQEG010001104">
    <property type="protein sequence ID" value="KAK3882345.1"/>
    <property type="molecule type" value="Genomic_DNA"/>
</dbReference>
<accession>A0AAE1FXR0</accession>
<name>A0AAE1FXR0_PETCI</name>
<gene>
    <name evidence="1" type="ORF">Pcinc_013276</name>
</gene>
<dbReference type="Proteomes" id="UP001286313">
    <property type="component" value="Unassembled WGS sequence"/>
</dbReference>
<proteinExistence type="predicted"/>
<keyword evidence="2" id="KW-1185">Reference proteome</keyword>
<evidence type="ECO:0000313" key="1">
    <source>
        <dbReference type="EMBL" id="KAK3882345.1"/>
    </source>
</evidence>
<comment type="caution">
    <text evidence="1">The sequence shown here is derived from an EMBL/GenBank/DDBJ whole genome shotgun (WGS) entry which is preliminary data.</text>
</comment>
<evidence type="ECO:0000313" key="2">
    <source>
        <dbReference type="Proteomes" id="UP001286313"/>
    </source>
</evidence>
<organism evidence="1 2">
    <name type="scientific">Petrolisthes cinctipes</name>
    <name type="common">Flat porcelain crab</name>
    <dbReference type="NCBI Taxonomy" id="88211"/>
    <lineage>
        <taxon>Eukaryota</taxon>
        <taxon>Metazoa</taxon>
        <taxon>Ecdysozoa</taxon>
        <taxon>Arthropoda</taxon>
        <taxon>Crustacea</taxon>
        <taxon>Multicrustacea</taxon>
        <taxon>Malacostraca</taxon>
        <taxon>Eumalacostraca</taxon>
        <taxon>Eucarida</taxon>
        <taxon>Decapoda</taxon>
        <taxon>Pleocyemata</taxon>
        <taxon>Anomura</taxon>
        <taxon>Galatheoidea</taxon>
        <taxon>Porcellanidae</taxon>
        <taxon>Petrolisthes</taxon>
    </lineage>
</organism>